<dbReference type="Proteomes" id="UP000024329">
    <property type="component" value="Unassembled WGS sequence"/>
</dbReference>
<dbReference type="eggNOG" id="ENOG50319RA">
    <property type="taxonomic scope" value="Bacteria"/>
</dbReference>
<comment type="caution">
    <text evidence="1">The sequence shown here is derived from an EMBL/GenBank/DDBJ whole genome shotgun (WGS) entry which is preliminary data.</text>
</comment>
<evidence type="ECO:0000313" key="2">
    <source>
        <dbReference type="Proteomes" id="UP000024329"/>
    </source>
</evidence>
<sequence length="195" mass="21823">MLIDPAFPMVLRNDAVRVHRTAVRRDFTVSKDTYDLYALAGLTKGEENLWAKFSTLGQGKARYDLLQKLIARQPALRLGLLLDDLAEALLLVGVADLRTREGALLVLEWIDDNFGAPLLPPSVLNDFRPKLRALRRRRFGWVVPPQSGGKDHGAAREGDGPMEYPRVWLSEAQLERYRADADWAAIFDDDASPGA</sequence>
<gene>
    <name evidence="1" type="ORF">BV97_00079</name>
</gene>
<dbReference type="AlphaFoldDB" id="A0A031K5R8"/>
<dbReference type="EMBL" id="JFYZ01000001">
    <property type="protein sequence ID" value="EZP84328.1"/>
    <property type="molecule type" value="Genomic_DNA"/>
</dbReference>
<organism evidence="1 2">
    <name type="scientific">Novosphingobium resinovorum</name>
    <dbReference type="NCBI Taxonomy" id="158500"/>
    <lineage>
        <taxon>Bacteria</taxon>
        <taxon>Pseudomonadati</taxon>
        <taxon>Pseudomonadota</taxon>
        <taxon>Alphaproteobacteria</taxon>
        <taxon>Sphingomonadales</taxon>
        <taxon>Sphingomonadaceae</taxon>
        <taxon>Novosphingobium</taxon>
    </lineage>
</organism>
<name>A0A031K5R8_9SPHN</name>
<dbReference type="PATRIC" id="fig|158500.4.peg.81"/>
<evidence type="ECO:0000313" key="1">
    <source>
        <dbReference type="EMBL" id="EZP84328.1"/>
    </source>
</evidence>
<dbReference type="RefSeq" id="WP_036522444.1">
    <property type="nucleotide sequence ID" value="NZ_JFYZ01000001.1"/>
</dbReference>
<reference evidence="1 2" key="1">
    <citation type="submission" date="2014-03" db="EMBL/GenBank/DDBJ databases">
        <title>Whole genome sequence of Novosphingobium resinovorum KF1.</title>
        <authorList>
            <person name="Gan H.M."/>
            <person name="Gan H.Y."/>
            <person name="Chew T.H."/>
            <person name="Savka M.A."/>
        </authorList>
    </citation>
    <scope>NUCLEOTIDE SEQUENCE [LARGE SCALE GENOMIC DNA]</scope>
    <source>
        <strain evidence="1 2">KF1</strain>
    </source>
</reference>
<protein>
    <submittedName>
        <fullName evidence="1">Uncharacterized protein</fullName>
    </submittedName>
</protein>
<proteinExistence type="predicted"/>
<accession>A0A031K5R8</accession>